<comment type="caution">
    <text evidence="1">The sequence shown here is derived from an EMBL/GenBank/DDBJ whole genome shotgun (WGS) entry which is preliminary data.</text>
</comment>
<gene>
    <name evidence="1" type="ORF">J2Z48_002663</name>
</gene>
<reference evidence="1 2" key="1">
    <citation type="submission" date="2023-07" db="EMBL/GenBank/DDBJ databases">
        <title>Genomic Encyclopedia of Type Strains, Phase IV (KMG-IV): sequencing the most valuable type-strain genomes for metagenomic binning, comparative biology and taxonomic classification.</title>
        <authorList>
            <person name="Goeker M."/>
        </authorList>
    </citation>
    <scope>NUCLEOTIDE SEQUENCE [LARGE SCALE GENOMIC DNA]</scope>
    <source>
        <strain evidence="1 2">DSM 46876</strain>
    </source>
</reference>
<organism evidence="1 2">
    <name type="scientific">Croceifilum oryzae</name>
    <dbReference type="NCBI Taxonomy" id="1553429"/>
    <lineage>
        <taxon>Bacteria</taxon>
        <taxon>Bacillati</taxon>
        <taxon>Bacillota</taxon>
        <taxon>Bacilli</taxon>
        <taxon>Bacillales</taxon>
        <taxon>Thermoactinomycetaceae</taxon>
        <taxon>Croceifilum</taxon>
    </lineage>
</organism>
<dbReference type="AlphaFoldDB" id="A0AAJ1TQ51"/>
<dbReference type="Proteomes" id="UP001238450">
    <property type="component" value="Unassembled WGS sequence"/>
</dbReference>
<keyword evidence="2" id="KW-1185">Reference proteome</keyword>
<dbReference type="RefSeq" id="WP_307254211.1">
    <property type="nucleotide sequence ID" value="NZ_JAUSUV010000012.1"/>
</dbReference>
<proteinExistence type="predicted"/>
<dbReference type="EMBL" id="JAUSUV010000012">
    <property type="protein sequence ID" value="MDQ0418471.1"/>
    <property type="molecule type" value="Genomic_DNA"/>
</dbReference>
<evidence type="ECO:0000313" key="1">
    <source>
        <dbReference type="EMBL" id="MDQ0418471.1"/>
    </source>
</evidence>
<evidence type="ECO:0000313" key="2">
    <source>
        <dbReference type="Proteomes" id="UP001238450"/>
    </source>
</evidence>
<protein>
    <submittedName>
        <fullName evidence="1">Uncharacterized protein</fullName>
    </submittedName>
</protein>
<name>A0AAJ1TQ51_9BACL</name>
<sequence>MKIMIALDILFNECTSFDELANSIYSEQYEGHYFQDITLITSKNDCNATFVLKAGFPILKVHCYEEERYDLPKTLELISTIPLNDLLDFEGE</sequence>
<accession>A0AAJ1TQ51</accession>